<dbReference type="EMBL" id="FO082060">
    <property type="protein sequence ID" value="CCE23590.1"/>
    <property type="molecule type" value="Genomic_DNA"/>
</dbReference>
<dbReference type="HOGENOM" id="CLU_083312_0_0_6"/>
<dbReference type="InterPro" id="IPR027600">
    <property type="entry name" value="HprK-rel_A"/>
</dbReference>
<dbReference type="NCBIfam" id="TIGR04352">
    <property type="entry name" value="HprK_rel_A"/>
    <property type="match status" value="1"/>
</dbReference>
<dbReference type="AlphaFoldDB" id="G4T2F0"/>
<dbReference type="Gene3D" id="3.40.50.300">
    <property type="entry name" value="P-loop containing nucleotide triphosphate hydrolases"/>
    <property type="match status" value="1"/>
</dbReference>
<evidence type="ECO:0008006" key="3">
    <source>
        <dbReference type="Google" id="ProtNLM"/>
    </source>
</evidence>
<evidence type="ECO:0000313" key="1">
    <source>
        <dbReference type="EMBL" id="CCE23590.1"/>
    </source>
</evidence>
<dbReference type="PATRIC" id="fig|271065.3.peg.1955"/>
<evidence type="ECO:0000313" key="2">
    <source>
        <dbReference type="Proteomes" id="UP000008315"/>
    </source>
</evidence>
<dbReference type="SUPFAM" id="SSF53795">
    <property type="entry name" value="PEP carboxykinase-like"/>
    <property type="match status" value="1"/>
</dbReference>
<gene>
    <name evidence="1" type="ordered locus">MEALZ_1904</name>
</gene>
<dbReference type="InterPro" id="IPR027417">
    <property type="entry name" value="P-loop_NTPase"/>
</dbReference>
<organism evidence="1 2">
    <name type="scientific">Methylotuvimicrobium alcaliphilum (strain DSM 19304 / NCIMB 14124 / VKM B-2133 / 20Z)</name>
    <name type="common">Methylomicrobium alcaliphilum</name>
    <dbReference type="NCBI Taxonomy" id="1091494"/>
    <lineage>
        <taxon>Bacteria</taxon>
        <taxon>Pseudomonadati</taxon>
        <taxon>Pseudomonadota</taxon>
        <taxon>Gammaproteobacteria</taxon>
        <taxon>Methylococcales</taxon>
        <taxon>Methylococcaceae</taxon>
        <taxon>Methylotuvimicrobium</taxon>
    </lineage>
</organism>
<keyword evidence="2" id="KW-1185">Reference proteome</keyword>
<dbReference type="Proteomes" id="UP000008315">
    <property type="component" value="Chromosome"/>
</dbReference>
<proteinExistence type="predicted"/>
<protein>
    <recommendedName>
        <fullName evidence="3">HprK-related kinase A</fullName>
    </recommendedName>
</protein>
<dbReference type="KEGG" id="mah:MEALZ_1904"/>
<sequence>MKISDISFDKLANMASSDTGLCFDIGSFVVRLRTNEKSFLKTFSLLYQDFRLAPDAFIDFHVDIGKPAGFRRWLRPQVIFSIDGRVLFEPFPLSHAMPLFEWGLNWCVARRAHQFLMLHSAVVEKRGKAIIFPAFPGSGKSTLSAAMALRGWRLLSDEFGLVSSQDGLLQPMPRPVPLKNESIDVIRNFSENAVIGPLFPKTRKGTVAHLRATNQSVEQIKQLAKPAFVIFPRYKLASDITVKELPKHYAFLKLATHAFNYEVMGQTGFELVRDIVNSCDCFNLTYSNLDEVISRLDELIV</sequence>
<dbReference type="STRING" id="1091494.MEALZ_1904"/>
<name>G4T2F0_META2</name>
<reference evidence="2" key="1">
    <citation type="journal article" date="2012" name="J. Bacteriol.">
        <title>Genome sequence of the haloalkaliphilic methanotrophic bacterium Methylomicrobium alcaliphilum 20Z.</title>
        <authorList>
            <person name="Vuilleumier S."/>
            <person name="Khmelenina V.N."/>
            <person name="Bringel F."/>
            <person name="Reshetnikov A.S."/>
            <person name="Lajus A."/>
            <person name="Mangenot S."/>
            <person name="Rouy Z."/>
            <person name="Op den Camp H.J."/>
            <person name="Jetten M.S."/>
            <person name="Dispirito A.A."/>
            <person name="Dunfield P."/>
            <person name="Klotz M.G."/>
            <person name="Semrau J.D."/>
            <person name="Stein L.Y."/>
            <person name="Barbe V."/>
            <person name="Medigue C."/>
            <person name="Trotsenko Y.A."/>
            <person name="Kalyuzhnaya M.G."/>
        </authorList>
    </citation>
    <scope>NUCLEOTIDE SEQUENCE [LARGE SCALE GENOMIC DNA]</scope>
    <source>
        <strain evidence="2">DSM 19304 / NCIMB 14124 / VKM B-2133 / 20Z</strain>
    </source>
</reference>
<accession>G4T2F0</accession>